<dbReference type="SMART" id="SM00248">
    <property type="entry name" value="ANK"/>
    <property type="match status" value="6"/>
</dbReference>
<reference evidence="9" key="2">
    <citation type="journal article" date="2021" name="Genome Biol. Evol.">
        <title>Developing a high-quality reference genome for a parasitic bivalve with doubly uniparental inheritance (Bivalvia: Unionida).</title>
        <authorList>
            <person name="Smith C.H."/>
        </authorList>
    </citation>
    <scope>NUCLEOTIDE SEQUENCE</scope>
    <source>
        <strain evidence="9">CHS0354</strain>
        <tissue evidence="9">Mantle</tissue>
    </source>
</reference>
<evidence type="ECO:0000259" key="8">
    <source>
        <dbReference type="PROSITE" id="PS50865"/>
    </source>
</evidence>
<dbReference type="InterPro" id="IPR003409">
    <property type="entry name" value="MORN"/>
</dbReference>
<keyword evidence="5" id="KW-0040">ANK repeat</keyword>
<gene>
    <name evidence="9" type="ORF">CHS0354_021237</name>
</gene>
<sequence>MAKQNAPLGTSERMPRLQSAKFEPVETEVSYKSGAHFKGQVQDHKKMGRGIFTWPNGARYEGDYVDNVRTGKGYQLWPDGSQYVGDFLQDMRHGKGKHTWANGELCQGDFFRDRRHGRCLYMWFDGSTFEGTFYMDRKEGFGVFRFANGNIFEGLYKEDEREGPGIMTYTDNRQDVGLWHGEKLVKICSPINNAFSLTDHKEFEYNPKEHIMYINGDEDCNYKNMDDVTSESGIFDCHSDTKVTEKVTEIFNVSLDPRSLAVNKEAFEKAFFGETLSEGDKDEKEKVIAWNKTPSLIQMQKHFHKHRYSRKTLSFNVEDILNGNRSSFKDKGPLELASEELILAATLGDINRVEDLLTSGKVSPDVADKNGHTALIGTTVNWHTNVINCLLNHGADVNKLSDEGCSALSAGSIFYYPIESFRYNIAERYLTKPKQPKAPQQSNKTSQPPKGILSKTKQIGGRKSMQNVQQSKSKSGTEIGENLKNELHDQQGENSSCLDSVVKPADSKHSMPKQQVTINSENEEIQNSGLDCQDDIAPENADKEEEFESNLSLKYFKIEVSEHLIERCATQLSTNEKVVGGQRAKDSAELGRVRHLAVIKSEQEKMKNTLDLLLKRGADPNASGVPMPILFFAIKAADVEMVKMLLMKGASTAITLQKEKGSLAPLHIACAIPGEEGVQITELLLNALANPDVRATPDDSFLNAMLQEEWSKDVISKESQELLGGRTPLHIACARDDDYKNACRIVKLLLEHRANPDLLCNGFSPLGLSIVSGNDLAIDELLSFGANPSLPLTHGVGSALCASANTEYEHRRTLQGRLQLIDKLIRAKGNILAPIPIGPKRIMGTAVDYAYYIYNLDRRIAYMPYHALTHDERETYNARRKLLAHMGDILRTKAVEREKKRHEYERSEGRRSASASANFVYIGAGAPLPPDARKPKFLRDKEAAEGHIVTFESALLPSMVSGDSPKLATEQEDVVTLPPRPFSEVNTTSAPDSRRHINAQSKKRQRVPVRKPIFKYCYECGRSVGVKLTACTRCKEVYYCSKACKLKAWKARHQEECIRVGGRSRSPSPTGHKGRAESPTPGTYPDKDKKLTVSDLTKDKRGLRINVPFKGRSQSAKGPKGQNYSDDTRRVKSDFKPTPWNPAPGLYIDNYSFN</sequence>
<feature type="repeat" description="ANK" evidence="5">
    <location>
        <begin position="724"/>
        <end position="761"/>
    </location>
</feature>
<dbReference type="PROSITE" id="PS50297">
    <property type="entry name" value="ANK_REP_REGION"/>
    <property type="match status" value="1"/>
</dbReference>
<dbReference type="SUPFAM" id="SSF82185">
    <property type="entry name" value="Histone H3 K4-specific methyltransferase SET7/9 N-terminal domain"/>
    <property type="match status" value="1"/>
</dbReference>
<feature type="domain" description="MYND-type" evidence="8">
    <location>
        <begin position="1017"/>
        <end position="1057"/>
    </location>
</feature>
<accession>A0AAE0VPU8</accession>
<feature type="compositionally biased region" description="Polar residues" evidence="7">
    <location>
        <begin position="464"/>
        <end position="476"/>
    </location>
</feature>
<feature type="compositionally biased region" description="Polar residues" evidence="7">
    <location>
        <begin position="438"/>
        <end position="448"/>
    </location>
</feature>
<evidence type="ECO:0000256" key="5">
    <source>
        <dbReference type="PROSITE-ProRule" id="PRU00023"/>
    </source>
</evidence>
<proteinExistence type="predicted"/>
<evidence type="ECO:0000256" key="6">
    <source>
        <dbReference type="PROSITE-ProRule" id="PRU00134"/>
    </source>
</evidence>
<dbReference type="Pfam" id="PF01753">
    <property type="entry name" value="zf-MYND"/>
    <property type="match status" value="1"/>
</dbReference>
<dbReference type="PROSITE" id="PS50088">
    <property type="entry name" value="ANK_REPEAT"/>
    <property type="match status" value="2"/>
</dbReference>
<dbReference type="SUPFAM" id="SSF48403">
    <property type="entry name" value="Ankyrin repeat"/>
    <property type="match status" value="2"/>
</dbReference>
<dbReference type="PANTHER" id="PTHR15897">
    <property type="entry name" value="ANKYRIN REPEAT AND MYND DOMAIN PROTEIN 1"/>
    <property type="match status" value="1"/>
</dbReference>
<feature type="compositionally biased region" description="Basic and acidic residues" evidence="7">
    <location>
        <begin position="1085"/>
        <end position="1102"/>
    </location>
</feature>
<dbReference type="InterPro" id="IPR002110">
    <property type="entry name" value="Ankyrin_rpt"/>
</dbReference>
<dbReference type="Pfam" id="PF02493">
    <property type="entry name" value="MORN"/>
    <property type="match status" value="6"/>
</dbReference>
<dbReference type="InterPro" id="IPR002893">
    <property type="entry name" value="Znf_MYND"/>
</dbReference>
<evidence type="ECO:0000313" key="9">
    <source>
        <dbReference type="EMBL" id="KAK3584777.1"/>
    </source>
</evidence>
<dbReference type="PANTHER" id="PTHR15897:SF2">
    <property type="entry name" value="ANKYRIN REPEAT AND MYND DOMAIN-CONTAINING PROTEIN 1"/>
    <property type="match status" value="1"/>
</dbReference>
<organism evidence="9 10">
    <name type="scientific">Potamilus streckersoni</name>
    <dbReference type="NCBI Taxonomy" id="2493646"/>
    <lineage>
        <taxon>Eukaryota</taxon>
        <taxon>Metazoa</taxon>
        <taxon>Spiralia</taxon>
        <taxon>Lophotrochozoa</taxon>
        <taxon>Mollusca</taxon>
        <taxon>Bivalvia</taxon>
        <taxon>Autobranchia</taxon>
        <taxon>Heteroconchia</taxon>
        <taxon>Palaeoheterodonta</taxon>
        <taxon>Unionida</taxon>
        <taxon>Unionoidea</taxon>
        <taxon>Unionidae</taxon>
        <taxon>Ambleminae</taxon>
        <taxon>Lampsilini</taxon>
        <taxon>Potamilus</taxon>
    </lineage>
</organism>
<keyword evidence="2" id="KW-0677">Repeat</keyword>
<dbReference type="PROSITE" id="PS01360">
    <property type="entry name" value="ZF_MYND_1"/>
    <property type="match status" value="1"/>
</dbReference>
<dbReference type="EMBL" id="JAEAOA010001308">
    <property type="protein sequence ID" value="KAK3584777.1"/>
    <property type="molecule type" value="Genomic_DNA"/>
</dbReference>
<feature type="compositionally biased region" description="Basic and acidic residues" evidence="7">
    <location>
        <begin position="1126"/>
        <end position="1135"/>
    </location>
</feature>
<evidence type="ECO:0000256" key="7">
    <source>
        <dbReference type="SAM" id="MobiDB-lite"/>
    </source>
</evidence>
<dbReference type="SMART" id="SM00698">
    <property type="entry name" value="MORN"/>
    <property type="match status" value="6"/>
</dbReference>
<evidence type="ECO:0000256" key="2">
    <source>
        <dbReference type="ARBA" id="ARBA00022737"/>
    </source>
</evidence>
<feature type="region of interest" description="Disordered" evidence="7">
    <location>
        <begin position="1059"/>
        <end position="1142"/>
    </location>
</feature>
<keyword evidence="10" id="KW-1185">Reference proteome</keyword>
<name>A0AAE0VPU8_9BIVA</name>
<dbReference type="Pfam" id="PF00023">
    <property type="entry name" value="Ank"/>
    <property type="match status" value="1"/>
</dbReference>
<dbReference type="Gene3D" id="2.20.110.10">
    <property type="entry name" value="Histone H3 K4-specific methyltransferase SET7/9 N-terminal domain"/>
    <property type="match status" value="2"/>
</dbReference>
<feature type="region of interest" description="Disordered" evidence="7">
    <location>
        <begin position="432"/>
        <end position="477"/>
    </location>
</feature>
<keyword evidence="1" id="KW-0479">Metal-binding</keyword>
<dbReference type="SUPFAM" id="SSF144232">
    <property type="entry name" value="HIT/MYND zinc finger-like"/>
    <property type="match status" value="1"/>
</dbReference>
<evidence type="ECO:0000256" key="4">
    <source>
        <dbReference type="ARBA" id="ARBA00022833"/>
    </source>
</evidence>
<dbReference type="InterPro" id="IPR053064">
    <property type="entry name" value="Ankyrin-MYND_domain-protein"/>
</dbReference>
<feature type="region of interest" description="Disordered" evidence="7">
    <location>
        <begin position="1"/>
        <end position="22"/>
    </location>
</feature>
<keyword evidence="3 6" id="KW-0863">Zinc-finger</keyword>
<comment type="caution">
    <text evidence="9">The sequence shown here is derived from an EMBL/GenBank/DDBJ whole genome shotgun (WGS) entry which is preliminary data.</text>
</comment>
<evidence type="ECO:0000256" key="3">
    <source>
        <dbReference type="ARBA" id="ARBA00022771"/>
    </source>
</evidence>
<reference evidence="9" key="3">
    <citation type="submission" date="2023-05" db="EMBL/GenBank/DDBJ databases">
        <authorList>
            <person name="Smith C.H."/>
        </authorList>
    </citation>
    <scope>NUCLEOTIDE SEQUENCE</scope>
    <source>
        <strain evidence="9">CHS0354</strain>
        <tissue evidence="9">Mantle</tissue>
    </source>
</reference>
<feature type="region of interest" description="Disordered" evidence="7">
    <location>
        <begin position="489"/>
        <end position="523"/>
    </location>
</feature>
<dbReference type="AlphaFoldDB" id="A0AAE0VPU8"/>
<dbReference type="InterPro" id="IPR036770">
    <property type="entry name" value="Ankyrin_rpt-contain_sf"/>
</dbReference>
<keyword evidence="4" id="KW-0862">Zinc</keyword>
<feature type="compositionally biased region" description="Polar residues" evidence="7">
    <location>
        <begin position="512"/>
        <end position="523"/>
    </location>
</feature>
<dbReference type="GO" id="GO:0008270">
    <property type="term" value="F:zinc ion binding"/>
    <property type="evidence" value="ECO:0007669"/>
    <property type="project" value="UniProtKB-KW"/>
</dbReference>
<protein>
    <recommendedName>
        <fullName evidence="8">MYND-type domain-containing protein</fullName>
    </recommendedName>
</protein>
<dbReference type="Gene3D" id="1.25.40.20">
    <property type="entry name" value="Ankyrin repeat-containing domain"/>
    <property type="match status" value="2"/>
</dbReference>
<reference evidence="9" key="1">
    <citation type="journal article" date="2021" name="Genome Biol. Evol.">
        <title>A High-Quality Reference Genome for a Parasitic Bivalve with Doubly Uniparental Inheritance (Bivalvia: Unionida).</title>
        <authorList>
            <person name="Smith C.H."/>
        </authorList>
    </citation>
    <scope>NUCLEOTIDE SEQUENCE</scope>
    <source>
        <strain evidence="9">CHS0354</strain>
    </source>
</reference>
<dbReference type="Proteomes" id="UP001195483">
    <property type="component" value="Unassembled WGS sequence"/>
</dbReference>
<dbReference type="Gene3D" id="6.10.140.2220">
    <property type="match status" value="1"/>
</dbReference>
<dbReference type="PROSITE" id="PS50865">
    <property type="entry name" value="ZF_MYND_2"/>
    <property type="match status" value="1"/>
</dbReference>
<evidence type="ECO:0000313" key="10">
    <source>
        <dbReference type="Proteomes" id="UP001195483"/>
    </source>
</evidence>
<evidence type="ECO:0000256" key="1">
    <source>
        <dbReference type="ARBA" id="ARBA00022723"/>
    </source>
</evidence>
<feature type="repeat" description="ANK" evidence="5">
    <location>
        <begin position="370"/>
        <end position="402"/>
    </location>
</feature>